<gene>
    <name evidence="1" type="ORF">GT347_09815</name>
</gene>
<sequence length="418" mass="42223">MMRPSITTPLATGWRRACMPLLFFICSLLAGCGGGGLFAGVGSGGSGVAEGTLSGFGSVIVDGIEYSELALLDTDRSALRLGQRVRLTFGSDNAAQSISVLAQLRGPVTQASDDTGWLRIAGQWVRLVQSNTDATRSGITLLDGFGGTQIDTGQDAVAYGSWSWDDSKAAYVLVATRIEKLAEPADPVLLGGVAVQVGSAGFRLGSASGTQVVAARLPSLAEASVVSLQVDRSGLLADAGGAVASVTAQDVQDASLGAQDLSGYQTVRVGGLATAYDGAAGTVVIQGTQLRVAPNGTPLATGQFVRAQADGSGGSFGAATVQPRNRSPIGMAGDDGTGAVTELKGQLSGVNWTASSVTFVLRGVTVQADAAQIASSCRAASSTQTLYVVVRGYSPSPTAPLRANAVNCTSDLSAADDV</sequence>
<reference evidence="1 2" key="1">
    <citation type="submission" date="2020-01" db="EMBL/GenBank/DDBJ databases">
        <title>Genome sequencing of strain KACC 21265.</title>
        <authorList>
            <person name="Heo J."/>
            <person name="Kim S.-J."/>
            <person name="Kim J.-S."/>
            <person name="Hong S.-B."/>
            <person name="Kwon S.-W."/>
        </authorList>
    </citation>
    <scope>NUCLEOTIDE SEQUENCE [LARGE SCALE GENOMIC DNA]</scope>
    <source>
        <strain evidence="1 2">KACC 21265</strain>
    </source>
</reference>
<organism evidence="1 2">
    <name type="scientific">Xylophilus rhododendri</name>
    <dbReference type="NCBI Taxonomy" id="2697032"/>
    <lineage>
        <taxon>Bacteria</taxon>
        <taxon>Pseudomonadati</taxon>
        <taxon>Pseudomonadota</taxon>
        <taxon>Betaproteobacteria</taxon>
        <taxon>Burkholderiales</taxon>
        <taxon>Xylophilus</taxon>
    </lineage>
</organism>
<evidence type="ECO:0000313" key="1">
    <source>
        <dbReference type="EMBL" id="QHI98264.1"/>
    </source>
</evidence>
<protein>
    <recommendedName>
        <fullName evidence="3">DUF5666 domain-containing protein</fullName>
    </recommendedName>
</protein>
<evidence type="ECO:0000313" key="2">
    <source>
        <dbReference type="Proteomes" id="UP000464787"/>
    </source>
</evidence>
<dbReference type="KEGG" id="xyk:GT347_09815"/>
<dbReference type="EMBL" id="CP047650">
    <property type="protein sequence ID" value="QHI98264.1"/>
    <property type="molecule type" value="Genomic_DNA"/>
</dbReference>
<name>A0A857J2V0_9BURK</name>
<dbReference type="AlphaFoldDB" id="A0A857J2V0"/>
<dbReference type="RefSeq" id="WP_160551781.1">
    <property type="nucleotide sequence ID" value="NZ_CP047650.1"/>
</dbReference>
<evidence type="ECO:0008006" key="3">
    <source>
        <dbReference type="Google" id="ProtNLM"/>
    </source>
</evidence>
<keyword evidence="2" id="KW-1185">Reference proteome</keyword>
<dbReference type="Proteomes" id="UP000464787">
    <property type="component" value="Chromosome"/>
</dbReference>
<proteinExistence type="predicted"/>
<dbReference type="PROSITE" id="PS51257">
    <property type="entry name" value="PROKAR_LIPOPROTEIN"/>
    <property type="match status" value="1"/>
</dbReference>
<accession>A0A857J2V0</accession>